<dbReference type="KEGG" id="hvg:123399553"/>
<accession>M0W8F4</accession>
<dbReference type="ExpressionAtlas" id="M0W8F4">
    <property type="expression patterns" value="baseline"/>
</dbReference>
<dbReference type="Proteomes" id="UP000011116">
    <property type="component" value="Chromosome 5H"/>
</dbReference>
<dbReference type="RefSeq" id="XP_044949890.1">
    <property type="nucleotide sequence ID" value="XM_045093955.1"/>
</dbReference>
<proteinExistence type="predicted"/>
<evidence type="ECO:0000259" key="1">
    <source>
        <dbReference type="Pfam" id="PF00646"/>
    </source>
</evidence>
<dbReference type="EnsemblPlants" id="HORVU.MOREX.r3.5HG0534420.1">
    <property type="protein sequence ID" value="HORVU.MOREX.r3.5HG0534420.1"/>
    <property type="gene ID" value="HORVU.MOREX.r3.5HG0534420"/>
</dbReference>
<dbReference type="InterPro" id="IPR001810">
    <property type="entry name" value="F-box_dom"/>
</dbReference>
<sequence length="408" mass="45164">MPPPTTPATRPAPTLPDELIEEVLLRLPPDEPSSLVRASLASNFWLGVLTGPTFSGRYRERHGAPPMLGFFYSWPHEDRHEEGDEEPVQRFVFTTKFGARIPEVEEWQDYEALDCRHGRVLFGNPFGCPAPLFVWDPMTGCPRYLEEPDGCSNEGATVLCAVSGCDHRACHGGPVRVVFFTLGEGDGCVAHASVALLEMDDECSQSSCLDLQLEWTVSSGLQLEAKHAFIPPTMAPVLIKDALYFMLSLVDGVRDMAILKFDMGSDALSLIDLPDVRSNGLPLIEHSFIPLAMGDDDLGFAQVDGLTLNLWSSSTQTGADGLGSWTQHRVVDLNNLLPIQNPKESLRLIGSVEGNDIIFVTTDLGIYQISLKSLRWKKLWKSEKFGALIPYMSFYNPQERINPYDAAH</sequence>
<dbReference type="OrthoDB" id="592809at2759"/>
<evidence type="ECO:0000313" key="2">
    <source>
        <dbReference type="EnsemblPlants" id="HORVU.MOREX.r3.5HG0534420.1"/>
    </source>
</evidence>
<dbReference type="Gramene" id="HORVU.MOREX.r3.5HG0534420.1">
    <property type="protein sequence ID" value="HORVU.MOREX.r3.5HG0534420.1"/>
    <property type="gene ID" value="HORVU.MOREX.r3.5HG0534420"/>
</dbReference>
<reference evidence="3" key="1">
    <citation type="journal article" date="2012" name="Nature">
        <title>A physical, genetic and functional sequence assembly of the barley genome.</title>
        <authorList>
            <consortium name="The International Barley Genome Sequencing Consortium"/>
            <person name="Mayer K.F."/>
            <person name="Waugh R."/>
            <person name="Brown J.W."/>
            <person name="Schulman A."/>
            <person name="Langridge P."/>
            <person name="Platzer M."/>
            <person name="Fincher G.B."/>
            <person name="Muehlbauer G.J."/>
            <person name="Sato K."/>
            <person name="Close T.J."/>
            <person name="Wise R.P."/>
            <person name="Stein N."/>
        </authorList>
    </citation>
    <scope>NUCLEOTIDE SEQUENCE [LARGE SCALE GENOMIC DNA]</scope>
    <source>
        <strain evidence="3">cv. Morex</strain>
    </source>
</reference>
<dbReference type="Pfam" id="PF00646">
    <property type="entry name" value="F-box"/>
    <property type="match status" value="1"/>
</dbReference>
<reference evidence="2" key="3">
    <citation type="submission" date="2022-01" db="UniProtKB">
        <authorList>
            <consortium name="EnsemblPlants"/>
        </authorList>
    </citation>
    <scope>IDENTIFICATION</scope>
    <source>
        <strain evidence="2">subsp. vulgare</strain>
    </source>
</reference>
<protein>
    <recommendedName>
        <fullName evidence="1">F-box domain-containing protein</fullName>
    </recommendedName>
</protein>
<evidence type="ECO:0000313" key="3">
    <source>
        <dbReference type="Proteomes" id="UP000011116"/>
    </source>
</evidence>
<dbReference type="PANTHER" id="PTHR32133:SF303">
    <property type="entry name" value="F-BOX DOMAIN-CONTAINING PROTEIN"/>
    <property type="match status" value="1"/>
</dbReference>
<dbReference type="InterPro" id="IPR036047">
    <property type="entry name" value="F-box-like_dom_sf"/>
</dbReference>
<keyword evidence="3" id="KW-1185">Reference proteome</keyword>
<dbReference type="Gramene" id="HORVU.MOREX.r2.5HG0444570.1">
    <property type="protein sequence ID" value="HORVU.MOREX.r2.5HG0444570.1"/>
    <property type="gene ID" value="HORVU.MOREX.r2.5HG0444570"/>
</dbReference>
<organism evidence="2 3">
    <name type="scientific">Hordeum vulgare subsp. vulgare</name>
    <name type="common">Domesticated barley</name>
    <dbReference type="NCBI Taxonomy" id="112509"/>
    <lineage>
        <taxon>Eukaryota</taxon>
        <taxon>Viridiplantae</taxon>
        <taxon>Streptophyta</taxon>
        <taxon>Embryophyta</taxon>
        <taxon>Tracheophyta</taxon>
        <taxon>Spermatophyta</taxon>
        <taxon>Magnoliopsida</taxon>
        <taxon>Liliopsida</taxon>
        <taxon>Poales</taxon>
        <taxon>Poaceae</taxon>
        <taxon>BOP clade</taxon>
        <taxon>Pooideae</taxon>
        <taxon>Triticodae</taxon>
        <taxon>Triticeae</taxon>
        <taxon>Hordeinae</taxon>
        <taxon>Hordeum</taxon>
    </lineage>
</organism>
<dbReference type="PANTHER" id="PTHR32133">
    <property type="entry name" value="OS07G0120400 PROTEIN"/>
    <property type="match status" value="1"/>
</dbReference>
<dbReference type="AlphaFoldDB" id="M0W8F4"/>
<reference evidence="2" key="2">
    <citation type="submission" date="2020-10" db="EMBL/GenBank/DDBJ databases">
        <authorList>
            <person name="Scholz U."/>
            <person name="Mascher M."/>
            <person name="Fiebig A."/>
        </authorList>
    </citation>
    <scope>NUCLEOTIDE SEQUENCE [LARGE SCALE GENOMIC DNA]</scope>
    <source>
        <strain evidence="2">cv. Morex</strain>
    </source>
</reference>
<dbReference type="SUPFAM" id="SSF81383">
    <property type="entry name" value="F-box domain"/>
    <property type="match status" value="1"/>
</dbReference>
<feature type="domain" description="F-box" evidence="1">
    <location>
        <begin position="15"/>
        <end position="45"/>
    </location>
</feature>
<dbReference type="GeneID" id="123399553"/>
<name>M0W8F4_HORVV</name>
<gene>
    <name evidence="2" type="primary">LOC123399553</name>
</gene>
<dbReference type="PaxDb" id="4513-MLOC_44864.1"/>